<dbReference type="EMBL" id="BARV01011541">
    <property type="protein sequence ID" value="GAI09223.1"/>
    <property type="molecule type" value="Genomic_DNA"/>
</dbReference>
<dbReference type="SUPFAM" id="SSF48452">
    <property type="entry name" value="TPR-like"/>
    <property type="match status" value="1"/>
</dbReference>
<dbReference type="AlphaFoldDB" id="X1KRA3"/>
<accession>X1KRA3</accession>
<reference evidence="1" key="1">
    <citation type="journal article" date="2014" name="Front. Microbiol.">
        <title>High frequency of phylogenetically diverse reductive dehalogenase-homologous genes in deep subseafloor sedimentary metagenomes.</title>
        <authorList>
            <person name="Kawai M."/>
            <person name="Futagami T."/>
            <person name="Toyoda A."/>
            <person name="Takaki Y."/>
            <person name="Nishi S."/>
            <person name="Hori S."/>
            <person name="Arai W."/>
            <person name="Tsubouchi T."/>
            <person name="Morono Y."/>
            <person name="Uchiyama I."/>
            <person name="Ito T."/>
            <person name="Fujiyama A."/>
            <person name="Inagaki F."/>
            <person name="Takami H."/>
        </authorList>
    </citation>
    <scope>NUCLEOTIDE SEQUENCE</scope>
    <source>
        <strain evidence="1">Expedition CK06-06</strain>
    </source>
</reference>
<sequence>EEYDKAIVEWNKILEIEPNFPENYNVFYFIGLAYNKKEMPDKALEYFIQALQLVPEGSPIIEEIEKEIYDIYRSNLDK</sequence>
<protein>
    <submittedName>
        <fullName evidence="1">Uncharacterized protein</fullName>
    </submittedName>
</protein>
<organism evidence="1">
    <name type="scientific">marine sediment metagenome</name>
    <dbReference type="NCBI Taxonomy" id="412755"/>
    <lineage>
        <taxon>unclassified sequences</taxon>
        <taxon>metagenomes</taxon>
        <taxon>ecological metagenomes</taxon>
    </lineage>
</organism>
<dbReference type="InterPro" id="IPR011990">
    <property type="entry name" value="TPR-like_helical_dom_sf"/>
</dbReference>
<dbReference type="PROSITE" id="PS50005">
    <property type="entry name" value="TPR"/>
    <property type="match status" value="1"/>
</dbReference>
<comment type="caution">
    <text evidence="1">The sequence shown here is derived from an EMBL/GenBank/DDBJ whole genome shotgun (WGS) entry which is preliminary data.</text>
</comment>
<dbReference type="SMART" id="SM00028">
    <property type="entry name" value="TPR"/>
    <property type="match status" value="1"/>
</dbReference>
<feature type="non-terminal residue" evidence="1">
    <location>
        <position position="1"/>
    </location>
</feature>
<dbReference type="Gene3D" id="1.25.40.10">
    <property type="entry name" value="Tetratricopeptide repeat domain"/>
    <property type="match status" value="1"/>
</dbReference>
<name>X1KRA3_9ZZZZ</name>
<evidence type="ECO:0000313" key="1">
    <source>
        <dbReference type="EMBL" id="GAI09223.1"/>
    </source>
</evidence>
<dbReference type="InterPro" id="IPR019734">
    <property type="entry name" value="TPR_rpt"/>
</dbReference>
<gene>
    <name evidence="1" type="ORF">S06H3_21841</name>
</gene>
<dbReference type="Pfam" id="PF00515">
    <property type="entry name" value="TPR_1"/>
    <property type="match status" value="1"/>
</dbReference>
<proteinExistence type="predicted"/>